<dbReference type="PANTHER" id="PTHR47861:SF3">
    <property type="entry name" value="FKBP-TYPE PEPTIDYL-PROLYL CIS-TRANS ISOMERASE SLYD"/>
    <property type="match status" value="1"/>
</dbReference>
<keyword evidence="5 9" id="KW-0697">Rotamase</keyword>
<proteinExistence type="inferred from homology"/>
<evidence type="ECO:0000256" key="7">
    <source>
        <dbReference type="ARBA" id="ARBA00023235"/>
    </source>
</evidence>
<evidence type="ECO:0000259" key="11">
    <source>
        <dbReference type="PROSITE" id="PS50059"/>
    </source>
</evidence>
<dbReference type="InterPro" id="IPR001179">
    <property type="entry name" value="PPIase_FKBP_dom"/>
</dbReference>
<evidence type="ECO:0000256" key="8">
    <source>
        <dbReference type="ARBA" id="ARBA00037071"/>
    </source>
</evidence>
<dbReference type="GO" id="GO:0016853">
    <property type="term" value="F:isomerase activity"/>
    <property type="evidence" value="ECO:0007669"/>
    <property type="project" value="UniProtKB-KW"/>
</dbReference>
<evidence type="ECO:0000313" key="12">
    <source>
        <dbReference type="EMBL" id="GGO06879.1"/>
    </source>
</evidence>
<evidence type="ECO:0000256" key="2">
    <source>
        <dbReference type="ARBA" id="ARBA00004496"/>
    </source>
</evidence>
<protein>
    <recommendedName>
        <fullName evidence="10">Peptidyl-prolyl cis-trans isomerase</fullName>
        <ecNumber evidence="10">5.2.1.8</ecNumber>
    </recommendedName>
</protein>
<dbReference type="EC" id="5.2.1.8" evidence="10"/>
<evidence type="ECO:0000256" key="9">
    <source>
        <dbReference type="PROSITE-ProRule" id="PRU00277"/>
    </source>
</evidence>
<dbReference type="PROSITE" id="PS50059">
    <property type="entry name" value="FKBP_PPIASE"/>
    <property type="match status" value="1"/>
</dbReference>
<evidence type="ECO:0000256" key="5">
    <source>
        <dbReference type="ARBA" id="ARBA00023110"/>
    </source>
</evidence>
<name>A0ABQ2L8I2_9PROT</name>
<comment type="function">
    <text evidence="8">Also involved in hydrogenase metallocenter assembly, probably by participating in the nickel insertion step. This function in hydrogenase biosynthesis requires chaperone activity and the presence of the metal-binding domain, but not PPIase activity.</text>
</comment>
<evidence type="ECO:0000256" key="6">
    <source>
        <dbReference type="ARBA" id="ARBA00023186"/>
    </source>
</evidence>
<comment type="similarity">
    <text evidence="3 10">Belongs to the FKBP-type PPIase family.</text>
</comment>
<gene>
    <name evidence="12" type="ORF">GCM10007972_05580</name>
</gene>
<comment type="catalytic activity">
    <reaction evidence="1 9 10">
        <text>[protein]-peptidylproline (omega=180) = [protein]-peptidylproline (omega=0)</text>
        <dbReference type="Rhea" id="RHEA:16237"/>
        <dbReference type="Rhea" id="RHEA-COMP:10747"/>
        <dbReference type="Rhea" id="RHEA-COMP:10748"/>
        <dbReference type="ChEBI" id="CHEBI:83833"/>
        <dbReference type="ChEBI" id="CHEBI:83834"/>
        <dbReference type="EC" id="5.2.1.8"/>
    </reaction>
</comment>
<keyword evidence="4" id="KW-0963">Cytoplasm</keyword>
<dbReference type="RefSeq" id="WP_150004166.1">
    <property type="nucleotide sequence ID" value="NZ_BMOV01000002.1"/>
</dbReference>
<dbReference type="EMBL" id="BMOV01000002">
    <property type="protein sequence ID" value="GGO06879.1"/>
    <property type="molecule type" value="Genomic_DNA"/>
</dbReference>
<comment type="subcellular location">
    <subcellularLocation>
        <location evidence="2">Cytoplasm</location>
    </subcellularLocation>
</comment>
<dbReference type="InterPro" id="IPR046357">
    <property type="entry name" value="PPIase_dom_sf"/>
</dbReference>
<evidence type="ECO:0000256" key="3">
    <source>
        <dbReference type="ARBA" id="ARBA00006577"/>
    </source>
</evidence>
<keyword evidence="7 9" id="KW-0413">Isomerase</keyword>
<comment type="caution">
    <text evidence="12">The sequence shown here is derived from an EMBL/GenBank/DDBJ whole genome shotgun (WGS) entry which is preliminary data.</text>
</comment>
<dbReference type="Pfam" id="PF00254">
    <property type="entry name" value="FKBP_C"/>
    <property type="match status" value="1"/>
</dbReference>
<evidence type="ECO:0000256" key="4">
    <source>
        <dbReference type="ARBA" id="ARBA00022490"/>
    </source>
</evidence>
<dbReference type="SUPFAM" id="SSF54534">
    <property type="entry name" value="FKBP-like"/>
    <property type="match status" value="1"/>
</dbReference>
<dbReference type="Proteomes" id="UP000602381">
    <property type="component" value="Unassembled WGS sequence"/>
</dbReference>
<evidence type="ECO:0000256" key="10">
    <source>
        <dbReference type="RuleBase" id="RU003915"/>
    </source>
</evidence>
<sequence>MSTASTGDTVKVHYTGTLDSGQQFDSSHDREPISFELGKRQVIVGFETAIEGMAPGETKQVKIPADEAYGQRRDDLVFAVPPDQFPAEMKAEEGMRVTGTTQQGQQVEMMIVKVTEETITLDANHPLAGHDLTFDLELVEIVG</sequence>
<dbReference type="Gene3D" id="3.10.50.40">
    <property type="match status" value="1"/>
</dbReference>
<keyword evidence="13" id="KW-1185">Reference proteome</keyword>
<accession>A0ABQ2L8I2</accession>
<evidence type="ECO:0000313" key="13">
    <source>
        <dbReference type="Proteomes" id="UP000602381"/>
    </source>
</evidence>
<reference evidence="13" key="1">
    <citation type="journal article" date="2019" name="Int. J. Syst. Evol. Microbiol.">
        <title>The Global Catalogue of Microorganisms (GCM) 10K type strain sequencing project: providing services to taxonomists for standard genome sequencing and annotation.</title>
        <authorList>
            <consortium name="The Broad Institute Genomics Platform"/>
            <consortium name="The Broad Institute Genome Sequencing Center for Infectious Disease"/>
            <person name="Wu L."/>
            <person name="Ma J."/>
        </authorList>
    </citation>
    <scope>NUCLEOTIDE SEQUENCE [LARGE SCALE GENOMIC DNA]</scope>
    <source>
        <strain evidence="13">JCM 17843</strain>
    </source>
</reference>
<dbReference type="PANTHER" id="PTHR47861">
    <property type="entry name" value="FKBP-TYPE PEPTIDYL-PROLYL CIS-TRANS ISOMERASE SLYD"/>
    <property type="match status" value="1"/>
</dbReference>
<feature type="domain" description="PPIase FKBP-type" evidence="11">
    <location>
        <begin position="7"/>
        <end position="83"/>
    </location>
</feature>
<evidence type="ECO:0000256" key="1">
    <source>
        <dbReference type="ARBA" id="ARBA00000971"/>
    </source>
</evidence>
<organism evidence="12 13">
    <name type="scientific">Iodidimonas muriae</name>
    <dbReference type="NCBI Taxonomy" id="261467"/>
    <lineage>
        <taxon>Bacteria</taxon>
        <taxon>Pseudomonadati</taxon>
        <taxon>Pseudomonadota</taxon>
        <taxon>Alphaproteobacteria</taxon>
        <taxon>Iodidimonadales</taxon>
        <taxon>Iodidimonadaceae</taxon>
        <taxon>Iodidimonas</taxon>
    </lineage>
</organism>
<keyword evidence="6" id="KW-0143">Chaperone</keyword>